<dbReference type="AlphaFoldDB" id="B9ESA3"/>
<gene>
    <name evidence="1" type="ordered locus">PMT_2720</name>
</gene>
<name>B9ESA3_PROMM</name>
<protein>
    <submittedName>
        <fullName evidence="1">Uncharacterized protein</fullName>
    </submittedName>
</protein>
<dbReference type="EMBL" id="BX548175">
    <property type="protein sequence ID" value="CAX32242.1"/>
    <property type="molecule type" value="Genomic_DNA"/>
</dbReference>
<reference evidence="1 2" key="1">
    <citation type="journal article" date="2003" name="Nature">
        <title>Genome divergence in two Prochlorococcus ecotypes reflects oceanic niche differentiation.</title>
        <authorList>
            <person name="Rocap G."/>
            <person name="Larimer F.W."/>
            <person name="Lamerdin J.E."/>
            <person name="Malfatti S."/>
            <person name="Chain P."/>
            <person name="Ahlgren N.A."/>
            <person name="Arellano A."/>
            <person name="Coleman M."/>
            <person name="Hauser L."/>
            <person name="Hess W.R."/>
            <person name="Johnson Z.I."/>
            <person name="Land M.L."/>
            <person name="Lindell D."/>
            <person name="Post A.F."/>
            <person name="Regala W."/>
            <person name="Shah M."/>
            <person name="Shaw S.L."/>
            <person name="Steglich C."/>
            <person name="Sullivan M.B."/>
            <person name="Ting C.S."/>
            <person name="Tolonen A."/>
            <person name="Webb E.A."/>
            <person name="Zinser E.R."/>
            <person name="Chisholm S.W."/>
        </authorList>
    </citation>
    <scope>NUCLEOTIDE SEQUENCE [LARGE SCALE GENOMIC DNA]</scope>
    <source>
        <strain evidence="2">MIT 9313</strain>
    </source>
</reference>
<keyword evidence="2" id="KW-1185">Reference proteome</keyword>
<sequence length="67" mass="7708">MLLVMLVTAFNSNYHNKVYADQAWLLSKLSIKKHRSVIYLSRMSSFGAHVLPCLFFKLLQGFPQASF</sequence>
<evidence type="ECO:0000313" key="2">
    <source>
        <dbReference type="Proteomes" id="UP000001423"/>
    </source>
</evidence>
<accession>B9ESA3</accession>
<dbReference type="KEGG" id="pmt:PMT_2720"/>
<organism evidence="1 2">
    <name type="scientific">Prochlorococcus marinus (strain MIT 9313)</name>
    <dbReference type="NCBI Taxonomy" id="74547"/>
    <lineage>
        <taxon>Bacteria</taxon>
        <taxon>Bacillati</taxon>
        <taxon>Cyanobacteriota</taxon>
        <taxon>Cyanophyceae</taxon>
        <taxon>Synechococcales</taxon>
        <taxon>Prochlorococcaceae</taxon>
        <taxon>Prochlorococcus</taxon>
    </lineage>
</organism>
<evidence type="ECO:0000313" key="1">
    <source>
        <dbReference type="EMBL" id="CAX32242.1"/>
    </source>
</evidence>
<dbReference type="HOGENOM" id="CLU_2809007_0_0_3"/>
<dbReference type="Proteomes" id="UP000001423">
    <property type="component" value="Chromosome"/>
</dbReference>
<proteinExistence type="predicted"/>